<evidence type="ECO:0000313" key="2">
    <source>
        <dbReference type="Proteomes" id="UP000078572"/>
    </source>
</evidence>
<dbReference type="NCBIfam" id="TIGR03738">
    <property type="entry name" value="PRTRC_C"/>
    <property type="match status" value="1"/>
</dbReference>
<dbReference type="Proteomes" id="UP000078572">
    <property type="component" value="Plasmid pRI-1"/>
</dbReference>
<keyword evidence="1" id="KW-0614">Plasmid</keyword>
<proteinExistence type="predicted"/>
<organism evidence="1 2">
    <name type="scientific">Ralstonia insidiosa</name>
    <dbReference type="NCBI Taxonomy" id="190721"/>
    <lineage>
        <taxon>Bacteria</taxon>
        <taxon>Pseudomonadati</taxon>
        <taxon>Pseudomonadota</taxon>
        <taxon>Betaproteobacteria</taxon>
        <taxon>Burkholderiales</taxon>
        <taxon>Burkholderiaceae</taxon>
        <taxon>Ralstonia</taxon>
    </lineage>
</organism>
<name>A0A192A7T9_9RALS</name>
<evidence type="ECO:0000313" key="1">
    <source>
        <dbReference type="EMBL" id="ANJ76449.1"/>
    </source>
</evidence>
<gene>
    <name evidence="1" type="ORF">A9Y76_28045</name>
</gene>
<dbReference type="InterPro" id="IPR032866">
    <property type="entry name" value="Prok_Ub"/>
</dbReference>
<dbReference type="GeneID" id="61529885"/>
<dbReference type="InterPro" id="IPR022289">
    <property type="entry name" value="PRTRC_protein-C"/>
</dbReference>
<reference evidence="2" key="1">
    <citation type="submission" date="2016-06" db="EMBL/GenBank/DDBJ databases">
        <authorList>
            <person name="Xu Y."/>
            <person name="Nagy A."/>
            <person name="Yan X."/>
            <person name="Kim S.W."/>
            <person name="Haley B."/>
            <person name="Liu N.T."/>
            <person name="Nou X."/>
        </authorList>
    </citation>
    <scope>NUCLEOTIDE SEQUENCE [LARGE SCALE GENOMIC DNA]</scope>
    <source>
        <strain evidence="2">ATCC 49129</strain>
        <plasmid evidence="2">pri-1</plasmid>
    </source>
</reference>
<dbReference type="Pfam" id="PF14454">
    <property type="entry name" value="Prok_Ub"/>
    <property type="match status" value="1"/>
</dbReference>
<geneLocation type="plasmid" evidence="2">
    <name>pri-1</name>
</geneLocation>
<dbReference type="RefSeq" id="WP_024979623.1">
    <property type="nucleotide sequence ID" value="NZ_CP016024.1"/>
</dbReference>
<protein>
    <submittedName>
        <fullName evidence="1">PRTRC system protein C</fullName>
    </submittedName>
</protein>
<sequence length="70" mass="7773">MALTVQTLKRVFMYHGTQFADPGPSLTLEQVRDVLSMAHPDIATAEIEQGDVREDGTVVYNVRRKVGQKG</sequence>
<dbReference type="EMBL" id="CP016024">
    <property type="protein sequence ID" value="ANJ76449.1"/>
    <property type="molecule type" value="Genomic_DNA"/>
</dbReference>
<dbReference type="OrthoDB" id="71754at2"/>
<accession>A0A192A7T9</accession>
<keyword evidence="2" id="KW-1185">Reference proteome</keyword>
<dbReference type="AlphaFoldDB" id="A0A192A7T9"/>